<evidence type="ECO:0000256" key="1">
    <source>
        <dbReference type="SAM" id="MobiDB-lite"/>
    </source>
</evidence>
<feature type="chain" id="PRO_5040298157" description="Domain of unknown function DX domain-containing protein" evidence="3">
    <location>
        <begin position="17"/>
        <end position="1011"/>
    </location>
</feature>
<evidence type="ECO:0000313" key="5">
    <source>
        <dbReference type="EMBL" id="CAI5444558.1"/>
    </source>
</evidence>
<name>A0A9P1IGQ3_9PELO</name>
<dbReference type="PANTHER" id="PTHR36157:SF1">
    <property type="entry name" value="DOMAIN OF UNKNOWN FUNCTION DX DOMAIN-CONTAINING PROTEIN"/>
    <property type="match status" value="1"/>
</dbReference>
<keyword evidence="2" id="KW-0812">Transmembrane</keyword>
<dbReference type="AlphaFoldDB" id="A0A9P1IGQ3"/>
<keyword evidence="2" id="KW-1133">Transmembrane helix</keyword>
<feature type="domain" description="Domain of unknown function DX" evidence="4">
    <location>
        <begin position="860"/>
        <end position="940"/>
    </location>
</feature>
<sequence length="1011" mass="114304">MLFFLIFHGIVVFGEPVQCPGGGYAVPKRKSKCEKLLIPMMRYDGQEVCCATHWLGCPGLIVESLPCNPNYSYEREFNLQNEHMEYRGPLCCMLPIHGCPGRGREHPPKNKPCAANQYLYQFGDQEADKLCCSIDIIKKCPDGSTPHNSPCKDSDYEHIDDHKFCCELSGYKCPLNDIPTNGPCEAEKFLFQFEQGPSFCCNDVKCLNEKHPTHLPCASNQYEREFDSSRKTCCELAELKCSNEETPEKQPCTPERYLTDLGVEGNEQVCCKLDELKCISGKNPTNEPCNETQYRTHLGHANVCCELDELKCSNGETPQKQPCTPERYSTNLGVEGNEQVCCKLDELKCITGETPTNAPCNENQYEEHLGYADVCCDFNKLKCANGKVPTRKPCVENQYETKFGENNEFCCDTENMKCPNGESPRTKPLNDEEIGMEIITGQKLYCDPFFECPNGIASFHDSQTWSNCGKNDRNIKLRLDFHESFKSALLCCEDVKSCQITQSTYKFLTNEENEYGLTKSLLPNQENNGYIHQVIKNSGKQQFLCPIPIGNIWLEIYKPVESQKIPKEYLPVDFIDMNQEKSLTPCQKNIDCKGPNQFCGEYTSFAEEDGETLKFCYQNPTIPASNISKAFQISIDSQSFGVQICDKNEDCLKNDRICWKNGKTWNGKSGICIERKPIAFIYSRIFEENSNSDHFYYAVELENGWKNRDLLKKCEKNKECDIENGQFCDNIIGVNGEKDLENKYCFKTLKSPSPIIKPTIIPSNSGLISCQNCELPSFCHQQKELKYLDFSNGKMIETSGICWKSQNCADQQTALFLEPKCQNNEDCLKIQIDSNCQNGHCCPQAKLSADGSFSKAKHHYITQRPCNSTYNFQINFPNSFCDPKSLKIVVIGELSEHGEKLKLSSNSKKCERNIDCGAENGAEVCIFDGKIGQGKCYLNPLTYKNPPDDFPILAVIIPIIVIIVVLVIAGIVGYLIYKKKYKKNKENAQKTEKSVTENEKKSVSTPKSPTV</sequence>
<feature type="signal peptide" evidence="3">
    <location>
        <begin position="1"/>
        <end position="16"/>
    </location>
</feature>
<dbReference type="Proteomes" id="UP001152747">
    <property type="component" value="Unassembled WGS sequence"/>
</dbReference>
<dbReference type="EMBL" id="CANHGI010000003">
    <property type="protein sequence ID" value="CAI5444558.1"/>
    <property type="molecule type" value="Genomic_DNA"/>
</dbReference>
<evidence type="ECO:0000256" key="3">
    <source>
        <dbReference type="SAM" id="SignalP"/>
    </source>
</evidence>
<dbReference type="InterPro" id="IPR002593">
    <property type="entry name" value="DX"/>
</dbReference>
<reference evidence="5" key="1">
    <citation type="submission" date="2022-11" db="EMBL/GenBank/DDBJ databases">
        <authorList>
            <person name="Kikuchi T."/>
        </authorList>
    </citation>
    <scope>NUCLEOTIDE SEQUENCE</scope>
    <source>
        <strain evidence="5">PS1010</strain>
    </source>
</reference>
<comment type="caution">
    <text evidence="5">The sequence shown here is derived from an EMBL/GenBank/DDBJ whole genome shotgun (WGS) entry which is preliminary data.</text>
</comment>
<feature type="transmembrane region" description="Helical" evidence="2">
    <location>
        <begin position="950"/>
        <end position="977"/>
    </location>
</feature>
<keyword evidence="3" id="KW-0732">Signal</keyword>
<evidence type="ECO:0000256" key="2">
    <source>
        <dbReference type="SAM" id="Phobius"/>
    </source>
</evidence>
<evidence type="ECO:0000259" key="4">
    <source>
        <dbReference type="Pfam" id="PF01666"/>
    </source>
</evidence>
<accession>A0A9P1IGQ3</accession>
<keyword evidence="2" id="KW-0472">Membrane</keyword>
<keyword evidence="6" id="KW-1185">Reference proteome</keyword>
<gene>
    <name evidence="5" type="ORF">CAMP_LOCUS7195</name>
</gene>
<feature type="compositionally biased region" description="Basic and acidic residues" evidence="1">
    <location>
        <begin position="984"/>
        <end position="1002"/>
    </location>
</feature>
<evidence type="ECO:0000313" key="6">
    <source>
        <dbReference type="Proteomes" id="UP001152747"/>
    </source>
</evidence>
<dbReference type="PANTHER" id="PTHR36157">
    <property type="entry name" value="PROTEIN CBG12671-RELATED"/>
    <property type="match status" value="1"/>
</dbReference>
<feature type="region of interest" description="Disordered" evidence="1">
    <location>
        <begin position="984"/>
        <end position="1011"/>
    </location>
</feature>
<proteinExistence type="predicted"/>
<dbReference type="Pfam" id="PF01666">
    <property type="entry name" value="DX"/>
    <property type="match status" value="1"/>
</dbReference>
<organism evidence="5 6">
    <name type="scientific">Caenorhabditis angaria</name>
    <dbReference type="NCBI Taxonomy" id="860376"/>
    <lineage>
        <taxon>Eukaryota</taxon>
        <taxon>Metazoa</taxon>
        <taxon>Ecdysozoa</taxon>
        <taxon>Nematoda</taxon>
        <taxon>Chromadorea</taxon>
        <taxon>Rhabditida</taxon>
        <taxon>Rhabditina</taxon>
        <taxon>Rhabditomorpha</taxon>
        <taxon>Rhabditoidea</taxon>
        <taxon>Rhabditidae</taxon>
        <taxon>Peloderinae</taxon>
        <taxon>Caenorhabditis</taxon>
    </lineage>
</organism>
<protein>
    <recommendedName>
        <fullName evidence="4">Domain of unknown function DX domain-containing protein</fullName>
    </recommendedName>
</protein>